<keyword evidence="9" id="KW-1185">Reference proteome</keyword>
<dbReference type="InterPro" id="IPR000594">
    <property type="entry name" value="ThiF_NAD_FAD-bd"/>
</dbReference>
<dbReference type="GO" id="GO:0019948">
    <property type="term" value="F:SUMO activating enzyme activity"/>
    <property type="evidence" value="ECO:0007669"/>
    <property type="project" value="TreeGrafter"/>
</dbReference>
<sequence>MEAQTRLRNASILILGVKSLTLEASKNLVLAGIGHLTLSDSSPVTEADLISAYYSYEADVGKRKDEQLSERLKILNPLVDIEARTVGDDELQLFDMVVVVGQSFEVAKRINSVCRRNGVKMVVADAFGLFGFAFADCLEQHEFVVETKKVEGKTGEPETKREKKAIPYVTLEASLGKSFGMPVRRMRRVMSPLIIIYQAIYESLAGAPALSEQKLLDAAHMVCNGKGISLVPCAAMVGGTLTQEILKIITKKERPIHNWFVYDARMAEGVTFTV</sequence>
<dbReference type="EMBL" id="MCFD01000009">
    <property type="protein sequence ID" value="ORX68785.1"/>
    <property type="molecule type" value="Genomic_DNA"/>
</dbReference>
<dbReference type="Gene3D" id="3.40.50.720">
    <property type="entry name" value="NAD(P)-binding Rossmann-like Domain"/>
    <property type="match status" value="1"/>
</dbReference>
<proteinExistence type="inferred from homology"/>
<evidence type="ECO:0000256" key="5">
    <source>
        <dbReference type="ARBA" id="ARBA00023242"/>
    </source>
</evidence>
<feature type="domain" description="THIF-type NAD/FAD binding fold" evidence="7">
    <location>
        <begin position="2"/>
        <end position="263"/>
    </location>
</feature>
<reference evidence="8 9" key="1">
    <citation type="submission" date="2016-07" db="EMBL/GenBank/DDBJ databases">
        <title>Pervasive Adenine N6-methylation of Active Genes in Fungi.</title>
        <authorList>
            <consortium name="DOE Joint Genome Institute"/>
            <person name="Mondo S.J."/>
            <person name="Dannebaum R.O."/>
            <person name="Kuo R.C."/>
            <person name="Labutti K."/>
            <person name="Haridas S."/>
            <person name="Kuo A."/>
            <person name="Salamov A."/>
            <person name="Ahrendt S.R."/>
            <person name="Lipzen A."/>
            <person name="Sullivan W."/>
            <person name="Andreopoulos W.B."/>
            <person name="Clum A."/>
            <person name="Lindquist E."/>
            <person name="Daum C."/>
            <person name="Ramamoorthy G.K."/>
            <person name="Gryganskyi A."/>
            <person name="Culley D."/>
            <person name="Magnuson J.K."/>
            <person name="James T.Y."/>
            <person name="O'Malley M.A."/>
            <person name="Stajich J.E."/>
            <person name="Spatafora J.W."/>
            <person name="Visel A."/>
            <person name="Grigoriev I.V."/>
        </authorList>
    </citation>
    <scope>NUCLEOTIDE SEQUENCE [LARGE SCALE GENOMIC DNA]</scope>
    <source>
        <strain evidence="8 9">ATCC 12442</strain>
    </source>
</reference>
<dbReference type="InterPro" id="IPR035985">
    <property type="entry name" value="Ubiquitin-activating_enz"/>
</dbReference>
<dbReference type="InterPro" id="IPR000011">
    <property type="entry name" value="UBQ/SUMO-activ_enz_E1-like"/>
</dbReference>
<dbReference type="PANTHER" id="PTHR10953">
    <property type="entry name" value="UBIQUITIN-ACTIVATING ENZYME E1"/>
    <property type="match status" value="1"/>
</dbReference>
<name>A0A1Y1W5Z8_9FUNG</name>
<dbReference type="GeneID" id="63804607"/>
<evidence type="ECO:0000256" key="6">
    <source>
        <dbReference type="ARBA" id="ARBA00044354"/>
    </source>
</evidence>
<keyword evidence="4" id="KW-0833">Ubl conjugation pathway</keyword>
<comment type="caution">
    <text evidence="8">The sequence shown here is derived from an EMBL/GenBank/DDBJ whole genome shotgun (WGS) entry which is preliminary data.</text>
</comment>
<evidence type="ECO:0000256" key="4">
    <source>
        <dbReference type="ARBA" id="ARBA00022786"/>
    </source>
</evidence>
<organism evidence="8 9">
    <name type="scientific">Linderina pennispora</name>
    <dbReference type="NCBI Taxonomy" id="61395"/>
    <lineage>
        <taxon>Eukaryota</taxon>
        <taxon>Fungi</taxon>
        <taxon>Fungi incertae sedis</taxon>
        <taxon>Zoopagomycota</taxon>
        <taxon>Kickxellomycotina</taxon>
        <taxon>Kickxellomycetes</taxon>
        <taxon>Kickxellales</taxon>
        <taxon>Kickxellaceae</taxon>
        <taxon>Linderina</taxon>
    </lineage>
</organism>
<evidence type="ECO:0000313" key="9">
    <source>
        <dbReference type="Proteomes" id="UP000193922"/>
    </source>
</evidence>
<dbReference type="GO" id="GO:0031510">
    <property type="term" value="C:SUMO activating enzyme complex"/>
    <property type="evidence" value="ECO:0007669"/>
    <property type="project" value="TreeGrafter"/>
</dbReference>
<protein>
    <recommendedName>
        <fullName evidence="6">Ubiquitin-like 1-activating enzyme E1A</fullName>
    </recommendedName>
</protein>
<evidence type="ECO:0000313" key="8">
    <source>
        <dbReference type="EMBL" id="ORX68785.1"/>
    </source>
</evidence>
<dbReference type="GO" id="GO:0016925">
    <property type="term" value="P:protein sumoylation"/>
    <property type="evidence" value="ECO:0007669"/>
    <property type="project" value="TreeGrafter"/>
</dbReference>
<evidence type="ECO:0000259" key="7">
    <source>
        <dbReference type="Pfam" id="PF00899"/>
    </source>
</evidence>
<dbReference type="SUPFAM" id="SSF69572">
    <property type="entry name" value="Activating enzymes of the ubiquitin-like proteins"/>
    <property type="match status" value="1"/>
</dbReference>
<dbReference type="Pfam" id="PF00899">
    <property type="entry name" value="ThiF"/>
    <property type="match status" value="1"/>
</dbReference>
<dbReference type="GO" id="GO:0005737">
    <property type="term" value="C:cytoplasm"/>
    <property type="evidence" value="ECO:0007669"/>
    <property type="project" value="TreeGrafter"/>
</dbReference>
<dbReference type="PRINTS" id="PR01849">
    <property type="entry name" value="UBIQUITINACT"/>
</dbReference>
<dbReference type="PANTHER" id="PTHR10953:SF162">
    <property type="entry name" value="SUMO-ACTIVATING ENZYME SUBUNIT 1"/>
    <property type="match status" value="1"/>
</dbReference>
<keyword evidence="5" id="KW-0539">Nucleus</keyword>
<accession>A0A1Y1W5Z8</accession>
<dbReference type="OrthoDB" id="10252231at2759"/>
<evidence type="ECO:0000256" key="2">
    <source>
        <dbReference type="ARBA" id="ARBA00004718"/>
    </source>
</evidence>
<comment type="pathway">
    <text evidence="2">Protein modification; protein sumoylation.</text>
</comment>
<comment type="subcellular location">
    <subcellularLocation>
        <location evidence="1">Nucleus</location>
    </subcellularLocation>
</comment>
<evidence type="ECO:0000256" key="3">
    <source>
        <dbReference type="ARBA" id="ARBA00005673"/>
    </source>
</evidence>
<evidence type="ECO:0000256" key="1">
    <source>
        <dbReference type="ARBA" id="ARBA00004123"/>
    </source>
</evidence>
<dbReference type="InterPro" id="IPR045886">
    <property type="entry name" value="ThiF/MoeB/HesA"/>
</dbReference>
<dbReference type="RefSeq" id="XP_040742567.1">
    <property type="nucleotide sequence ID" value="XM_040887959.1"/>
</dbReference>
<dbReference type="AlphaFoldDB" id="A0A1Y1W5Z8"/>
<dbReference type="STRING" id="61395.A0A1Y1W5Z8"/>
<comment type="similarity">
    <text evidence="3">Belongs to the ubiquitin-activating E1 family.</text>
</comment>
<gene>
    <name evidence="8" type="ORF">DL89DRAFT_268562</name>
</gene>
<dbReference type="Proteomes" id="UP000193922">
    <property type="component" value="Unassembled WGS sequence"/>
</dbReference>